<proteinExistence type="predicted"/>
<gene>
    <name evidence="1" type="ORF">CEE69_02815</name>
</gene>
<organism evidence="1 2">
    <name type="scientific">Rhodopirellula bahusiensis</name>
    <dbReference type="NCBI Taxonomy" id="2014065"/>
    <lineage>
        <taxon>Bacteria</taxon>
        <taxon>Pseudomonadati</taxon>
        <taxon>Planctomycetota</taxon>
        <taxon>Planctomycetia</taxon>
        <taxon>Pirellulales</taxon>
        <taxon>Pirellulaceae</taxon>
        <taxon>Rhodopirellula</taxon>
    </lineage>
</organism>
<dbReference type="AlphaFoldDB" id="A0A2G1WBE2"/>
<keyword evidence="2" id="KW-1185">Reference proteome</keyword>
<sequence>MNKPFGTQPPKQVIESLSGTWASRDGDVFFVSRTEGDALVAGKTQWEKKNKQFTARNYPLVLRMIGDQPVLFFAAHEGLKDQFGFIWLHSIEDDLIRGRAPKASVWRDAVASGEFDGRVNTRENDHYDVLLESSEKLPGQLIEYGLDRLFEKDAGDPIRRIGK</sequence>
<protein>
    <submittedName>
        <fullName evidence="1">Uncharacterized protein</fullName>
    </submittedName>
</protein>
<name>A0A2G1WBE2_9BACT</name>
<evidence type="ECO:0000313" key="2">
    <source>
        <dbReference type="Proteomes" id="UP000225740"/>
    </source>
</evidence>
<comment type="caution">
    <text evidence="1">The sequence shown here is derived from an EMBL/GenBank/DDBJ whole genome shotgun (WGS) entry which is preliminary data.</text>
</comment>
<reference evidence="1 2" key="1">
    <citation type="submission" date="2017-06" db="EMBL/GenBank/DDBJ databases">
        <title>Description of Rhodopirellula bahusiensis sp. nov.</title>
        <authorList>
            <person name="Kizina J."/>
            <person name="Harder J."/>
        </authorList>
    </citation>
    <scope>NUCLEOTIDE SEQUENCE [LARGE SCALE GENOMIC DNA]</scope>
    <source>
        <strain evidence="1 2">SWK21</strain>
    </source>
</reference>
<dbReference type="Proteomes" id="UP000225740">
    <property type="component" value="Unassembled WGS sequence"/>
</dbReference>
<evidence type="ECO:0000313" key="1">
    <source>
        <dbReference type="EMBL" id="PHQ36355.1"/>
    </source>
</evidence>
<dbReference type="EMBL" id="NIZW01000002">
    <property type="protein sequence ID" value="PHQ36355.1"/>
    <property type="molecule type" value="Genomic_DNA"/>
</dbReference>
<accession>A0A2G1WBE2</accession>